<dbReference type="Proteomes" id="UP000549250">
    <property type="component" value="Unassembled WGS sequence"/>
</dbReference>
<evidence type="ECO:0000313" key="3">
    <source>
        <dbReference type="EMBL" id="MBB3104623.1"/>
    </source>
</evidence>
<proteinExistence type="predicted"/>
<comment type="caution">
    <text evidence="3">The sequence shown here is derived from an EMBL/GenBank/DDBJ whole genome shotgun (WGS) entry which is preliminary data.</text>
</comment>
<dbReference type="EMBL" id="JACHXI010000018">
    <property type="protein sequence ID" value="MBB3104623.1"/>
    <property type="molecule type" value="Genomic_DNA"/>
</dbReference>
<organism evidence="3 4">
    <name type="scientific">Azomonas macrocytogenes</name>
    <name type="common">Azotobacter macrocytogenes</name>
    <dbReference type="NCBI Taxonomy" id="69962"/>
    <lineage>
        <taxon>Bacteria</taxon>
        <taxon>Pseudomonadati</taxon>
        <taxon>Pseudomonadota</taxon>
        <taxon>Gammaproteobacteria</taxon>
        <taxon>Pseudomonadales</taxon>
        <taxon>Pseudomonadaceae</taxon>
        <taxon>Azomonas</taxon>
    </lineage>
</organism>
<name>A0A839TAH5_AZOMA</name>
<feature type="compositionally biased region" description="Polar residues" evidence="1">
    <location>
        <begin position="50"/>
        <end position="61"/>
    </location>
</feature>
<reference evidence="3 4" key="1">
    <citation type="submission" date="2020-08" db="EMBL/GenBank/DDBJ databases">
        <title>Genomic Encyclopedia of Type Strains, Phase III (KMG-III): the genomes of soil and plant-associated and newly described type strains.</title>
        <authorList>
            <person name="Whitman W."/>
        </authorList>
    </citation>
    <scope>NUCLEOTIDE SEQUENCE [LARGE SCALE GENOMIC DNA]</scope>
    <source>
        <strain evidence="3 4">CECT 4462</strain>
    </source>
</reference>
<feature type="region of interest" description="Disordered" evidence="1">
    <location>
        <begin position="24"/>
        <end position="77"/>
    </location>
</feature>
<protein>
    <submittedName>
        <fullName evidence="3">Putative membrane protein</fullName>
    </submittedName>
</protein>
<feature type="signal peptide" evidence="2">
    <location>
        <begin position="1"/>
        <end position="18"/>
    </location>
</feature>
<accession>A0A839TAH5</accession>
<dbReference type="AlphaFoldDB" id="A0A839TAH5"/>
<dbReference type="RefSeq" id="WP_183167474.1">
    <property type="nucleotide sequence ID" value="NZ_JACHXI010000018.1"/>
</dbReference>
<feature type="chain" id="PRO_5032904064" evidence="2">
    <location>
        <begin position="19"/>
        <end position="77"/>
    </location>
</feature>
<gene>
    <name evidence="3" type="ORF">FHR87_003048</name>
</gene>
<evidence type="ECO:0000256" key="2">
    <source>
        <dbReference type="SAM" id="SignalP"/>
    </source>
</evidence>
<dbReference type="PROSITE" id="PS51257">
    <property type="entry name" value="PROKAR_LIPOPROTEIN"/>
    <property type="match status" value="1"/>
</dbReference>
<evidence type="ECO:0000256" key="1">
    <source>
        <dbReference type="SAM" id="MobiDB-lite"/>
    </source>
</evidence>
<keyword evidence="4" id="KW-1185">Reference proteome</keyword>
<sequence>MRISFAHALLLTTTIALAACDKPAQPKAPEVNPPQQQDIEQKPAAPASEVPSTPGTANPAEQTPAAPVGEPAAPQQH</sequence>
<evidence type="ECO:0000313" key="4">
    <source>
        <dbReference type="Proteomes" id="UP000549250"/>
    </source>
</evidence>
<keyword evidence="2" id="KW-0732">Signal</keyword>